<dbReference type="Proteomes" id="UP000603940">
    <property type="component" value="Unassembled WGS sequence"/>
</dbReference>
<keyword evidence="2" id="KW-0255">Endonuclease</keyword>
<dbReference type="GO" id="GO:0004519">
    <property type="term" value="F:endonuclease activity"/>
    <property type="evidence" value="ECO:0007669"/>
    <property type="project" value="UniProtKB-KW"/>
</dbReference>
<reference evidence="2 3" key="1">
    <citation type="journal article" date="2009" name="Int. J. Syst. Evol. Microbiol.">
        <title>Transfer of Teichococcus ludipueritiae and Muricoccus roseus to the genus Roseomonas, as Roseomonas ludipueritiae comb. nov. and Roseomonas rosea comb. nov., respectively, and emended description of the genus Roseomonas.</title>
        <authorList>
            <person name="Sanchez-Porro C."/>
            <person name="Gallego V."/>
            <person name="Busse H.J."/>
            <person name="Kampfer P."/>
            <person name="Ventosa A."/>
        </authorList>
    </citation>
    <scope>NUCLEOTIDE SEQUENCE [LARGE SCALE GENOMIC DNA]</scope>
    <source>
        <strain evidence="2 3">DSM 14915</strain>
    </source>
</reference>
<comment type="caution">
    <text evidence="2">The sequence shown here is derived from an EMBL/GenBank/DDBJ whole genome shotgun (WGS) entry which is preliminary data.</text>
</comment>
<keyword evidence="2" id="KW-0540">Nuclease</keyword>
<evidence type="ECO:0000259" key="1">
    <source>
        <dbReference type="SMART" id="SM00507"/>
    </source>
</evidence>
<dbReference type="InterPro" id="IPR003615">
    <property type="entry name" value="HNH_nuc"/>
</dbReference>
<evidence type="ECO:0000313" key="3">
    <source>
        <dbReference type="Proteomes" id="UP000603940"/>
    </source>
</evidence>
<dbReference type="RefSeq" id="WP_187778922.1">
    <property type="nucleotide sequence ID" value="NZ_JACTUZ010000051.1"/>
</dbReference>
<dbReference type="SMART" id="SM00507">
    <property type="entry name" value="HNHc"/>
    <property type="match status" value="1"/>
</dbReference>
<feature type="domain" description="HNH nuclease" evidence="1">
    <location>
        <begin position="45"/>
        <end position="96"/>
    </location>
</feature>
<accession>A0ABR7R7T9</accession>
<dbReference type="EMBL" id="JACTUZ010000051">
    <property type="protein sequence ID" value="MBC9177803.1"/>
    <property type="molecule type" value="Genomic_DNA"/>
</dbReference>
<dbReference type="Gene3D" id="1.10.30.50">
    <property type="match status" value="1"/>
</dbReference>
<protein>
    <submittedName>
        <fullName evidence="2">HNH endonuclease</fullName>
    </submittedName>
</protein>
<organism evidence="2 3">
    <name type="scientific">Pseudoroseomonas ludipueritiae</name>
    <dbReference type="NCBI Taxonomy" id="198093"/>
    <lineage>
        <taxon>Bacteria</taxon>
        <taxon>Pseudomonadati</taxon>
        <taxon>Pseudomonadota</taxon>
        <taxon>Alphaproteobacteria</taxon>
        <taxon>Acetobacterales</taxon>
        <taxon>Acetobacteraceae</taxon>
        <taxon>Pseudoroseomonas</taxon>
    </lineage>
</organism>
<evidence type="ECO:0000313" key="2">
    <source>
        <dbReference type="EMBL" id="MBC9177803.1"/>
    </source>
</evidence>
<dbReference type="CDD" id="cd00085">
    <property type="entry name" value="HNHc"/>
    <property type="match status" value="1"/>
</dbReference>
<dbReference type="Pfam" id="PF01844">
    <property type="entry name" value="HNH"/>
    <property type="match status" value="1"/>
</dbReference>
<gene>
    <name evidence="2" type="ORF">IBL25_12715</name>
</gene>
<keyword evidence="2" id="KW-0378">Hydrolase</keyword>
<dbReference type="InterPro" id="IPR002711">
    <property type="entry name" value="HNH"/>
</dbReference>
<proteinExistence type="predicted"/>
<name>A0ABR7R7T9_9PROT</name>
<keyword evidence="3" id="KW-1185">Reference proteome</keyword>
<sequence>MAQPARRRSKLTMAAPRVGTLDLRSARPAPKVVMPFYSSPEWRALMASIIKVRGRRCEACGRTGTRIYGDHIVELKDGGAPLDPSNIQCLCGSCHTAKTARARAARTAAQHLPSSP</sequence>